<dbReference type="AlphaFoldDB" id="A0A1X7STH3"/>
<feature type="coiled-coil region" evidence="1">
    <location>
        <begin position="176"/>
        <end position="217"/>
    </location>
</feature>
<accession>A0A1X7STH3</accession>
<dbReference type="STRING" id="400682.A0A1X7STH3"/>
<proteinExistence type="predicted"/>
<sequence length="442" mass="50854">MATASLGLVEVEIENEKYSLLSVPEAYCSLAQSERKKLAGIIDFEKFANSIEHVGNFIKVAYNGANAVGPQFADLQIEIQRLGFDITRLCNESSVTIDRFRSTAATVSSDLISVYHFLLDGFEDFAIQSLASLGKLAEEMAKTAHELKEKFKMQADEVLIITETKNIKEFQQALRNEEVKELKKQVEQDRKEHEKLVNRYYELAKEAKEERMKYKLKEEKELVQRDEGSGFLEFISLAISVLPWADNRSNSDKEYSLETAKRFEEIAKEKAEIELQMEQYHLKGLQKMSEFAGKLQHMTTEKEMGQVAIEALHEASGGLRKLAVIMEEAARFWSYVQNQCQTMAKRDIKEIIEMYVTKDEKERKRLWNNPEFIKKGVSYHAGWVALRDVCKEYGMRIESTRLGLYSYVQENPSYEESLARLPKLTKDFTDAIDKGKKALLPK</sequence>
<dbReference type="PANTHER" id="PTHR37508:SF1">
    <property type="entry name" value="TRANSMEMBRANE PROTEIN"/>
    <property type="match status" value="1"/>
</dbReference>
<dbReference type="eggNOG" id="ENOG502RDDV">
    <property type="taxonomic scope" value="Eukaryota"/>
</dbReference>
<reference evidence="2" key="1">
    <citation type="submission" date="2017-05" db="UniProtKB">
        <authorList>
            <consortium name="EnsemblMetazoa"/>
        </authorList>
    </citation>
    <scope>IDENTIFICATION</scope>
</reference>
<dbReference type="EnsemblMetazoa" id="Aqu2.1.05305_001">
    <property type="protein sequence ID" value="Aqu2.1.05305_001"/>
    <property type="gene ID" value="Aqu2.1.05305"/>
</dbReference>
<organism evidence="2">
    <name type="scientific">Amphimedon queenslandica</name>
    <name type="common">Sponge</name>
    <dbReference type="NCBI Taxonomy" id="400682"/>
    <lineage>
        <taxon>Eukaryota</taxon>
        <taxon>Metazoa</taxon>
        <taxon>Porifera</taxon>
        <taxon>Demospongiae</taxon>
        <taxon>Heteroscleromorpha</taxon>
        <taxon>Haplosclerida</taxon>
        <taxon>Niphatidae</taxon>
        <taxon>Amphimedon</taxon>
    </lineage>
</organism>
<dbReference type="PANTHER" id="PTHR37508">
    <property type="entry name" value="TRANSMEMBRANE PROTEIN"/>
    <property type="match status" value="1"/>
</dbReference>
<protein>
    <submittedName>
        <fullName evidence="2">Uncharacterized protein</fullName>
    </submittedName>
</protein>
<evidence type="ECO:0000256" key="1">
    <source>
        <dbReference type="SAM" id="Coils"/>
    </source>
</evidence>
<evidence type="ECO:0000313" key="2">
    <source>
        <dbReference type="EnsemblMetazoa" id="Aqu2.1.05305_001"/>
    </source>
</evidence>
<dbReference type="InParanoid" id="A0A1X7STH3"/>
<name>A0A1X7STH3_AMPQE</name>
<keyword evidence="1" id="KW-0175">Coiled coil</keyword>